<accession>A0AAI9AI79</accession>
<dbReference type="RefSeq" id="WP_007473904.1">
    <property type="nucleotide sequence ID" value="NZ_ABCJ01000002.1"/>
</dbReference>
<gene>
    <name evidence="1" type="ORF">CMTB2_06836</name>
    <name evidence="2" type="ORF">FE773_03690</name>
</gene>
<dbReference type="EMBL" id="CP040463">
    <property type="protein sequence ID" value="QCT94314.1"/>
    <property type="molecule type" value="Genomic_DNA"/>
</dbReference>
<dbReference type="Proteomes" id="UP000003288">
    <property type="component" value="Unassembled WGS sequence"/>
</dbReference>
<dbReference type="EMBL" id="ABCJ01000002">
    <property type="protein sequence ID" value="EDM23949.1"/>
    <property type="molecule type" value="Genomic_DNA"/>
</dbReference>
<reference evidence="1 3" key="1">
    <citation type="journal article" date="2011" name="Stand. Genomic Sci.">
        <title>Draft genome sequence of Caminibacter mediatlanticus strain TB-2, an epsilonproteobacterium isolated from a deep-sea hydrothermal vent.</title>
        <authorList>
            <person name="Giovannelli D."/>
            <person name="Ferriera S."/>
            <person name="Johnson J."/>
            <person name="Kravitz S."/>
            <person name="Perez-Rodriguez I."/>
            <person name="Ricci J."/>
            <person name="O'Brien C."/>
            <person name="Voordeckers J.W."/>
            <person name="Bini E."/>
            <person name="Vetriani C."/>
        </authorList>
    </citation>
    <scope>NUCLEOTIDE SEQUENCE [LARGE SCALE GENOMIC DNA]</scope>
    <source>
        <strain evidence="1 3">TB-2</strain>
    </source>
</reference>
<dbReference type="Pfam" id="PF13584">
    <property type="entry name" value="BatD"/>
    <property type="match status" value="1"/>
</dbReference>
<proteinExistence type="predicted"/>
<keyword evidence="4" id="KW-1185">Reference proteome</keyword>
<dbReference type="InterPro" id="IPR025738">
    <property type="entry name" value="BatD"/>
</dbReference>
<evidence type="ECO:0000313" key="3">
    <source>
        <dbReference type="Proteomes" id="UP000003288"/>
    </source>
</evidence>
<dbReference type="Proteomes" id="UP000306825">
    <property type="component" value="Chromosome"/>
</dbReference>
<organism evidence="1 3">
    <name type="scientific">Caminibacter mediatlanticus TB-2</name>
    <dbReference type="NCBI Taxonomy" id="391592"/>
    <lineage>
        <taxon>Bacteria</taxon>
        <taxon>Pseudomonadati</taxon>
        <taxon>Campylobacterota</taxon>
        <taxon>Epsilonproteobacteria</taxon>
        <taxon>Nautiliales</taxon>
        <taxon>Nautiliaceae</taxon>
        <taxon>Caminibacter</taxon>
    </lineage>
</organism>
<dbReference type="AlphaFoldDB" id="A0AAI9AI79"/>
<evidence type="ECO:0000313" key="4">
    <source>
        <dbReference type="Proteomes" id="UP000306825"/>
    </source>
</evidence>
<evidence type="ECO:0000313" key="2">
    <source>
        <dbReference type="EMBL" id="QCT94314.1"/>
    </source>
</evidence>
<protein>
    <submittedName>
        <fullName evidence="2">Protein BatD</fullName>
    </submittedName>
</protein>
<sequence>MKKLIFLLPILLLALENIEINVNKKILKKGETLILTITTHGNNIVFPNLKAIEKTPIIATMIKDTIVVINGNLIDKVSKLYFLRPDKNITIPSLEIIVDGKIYKTNPINIEVKN</sequence>
<name>A0AAI9AI79_9BACT</name>
<reference evidence="2 4" key="2">
    <citation type="submission" date="2019-05" db="EMBL/GenBank/DDBJ databases">
        <title>A comparative analysis of the Nautiliaceae.</title>
        <authorList>
            <person name="Grosche A."/>
            <person name="Smedile F."/>
            <person name="Vetriani C."/>
        </authorList>
    </citation>
    <scope>NUCLEOTIDE SEQUENCE [LARGE SCALE GENOMIC DNA]</scope>
    <source>
        <strain evidence="2 4">TB-2</strain>
    </source>
</reference>
<evidence type="ECO:0000313" key="1">
    <source>
        <dbReference type="EMBL" id="EDM23949.1"/>
    </source>
</evidence>